<gene>
    <name evidence="2" type="ORF">LSALG_LOCUS37950</name>
</gene>
<keyword evidence="3" id="KW-1185">Reference proteome</keyword>
<dbReference type="AlphaFoldDB" id="A0AA36EKD3"/>
<sequence length="190" mass="21686">MATSSETPLSKNKWHNHPFSTSRQNQNLILDLNPAKYDGFLQPLIECLRYSPLFIALKKSKIIPLVHLSIAYSTASYQEGEEMITYKIFKMKTHISKLRFCSLLGIHQGHDLVDPETISNSAILGMFYQMGCKEVLTVVLKFMKLNLPPMWNGLFTVIFKSFSKRVTSSDYASKLFMTIMYGIFSGINLD</sequence>
<evidence type="ECO:0000313" key="2">
    <source>
        <dbReference type="EMBL" id="CAI9299229.1"/>
    </source>
</evidence>
<name>A0AA36EKD3_LACSI</name>
<evidence type="ECO:0000313" key="3">
    <source>
        <dbReference type="Proteomes" id="UP001177003"/>
    </source>
</evidence>
<feature type="region of interest" description="Disordered" evidence="1">
    <location>
        <begin position="1"/>
        <end position="20"/>
    </location>
</feature>
<accession>A0AA36EKD3</accession>
<reference evidence="2" key="1">
    <citation type="submission" date="2023-04" db="EMBL/GenBank/DDBJ databases">
        <authorList>
            <person name="Vijverberg K."/>
            <person name="Xiong W."/>
            <person name="Schranz E."/>
        </authorList>
    </citation>
    <scope>NUCLEOTIDE SEQUENCE</scope>
</reference>
<feature type="compositionally biased region" description="Polar residues" evidence="1">
    <location>
        <begin position="1"/>
        <end position="10"/>
    </location>
</feature>
<dbReference type="Proteomes" id="UP001177003">
    <property type="component" value="Chromosome 8"/>
</dbReference>
<protein>
    <submittedName>
        <fullName evidence="2">Uncharacterized protein</fullName>
    </submittedName>
</protein>
<proteinExistence type="predicted"/>
<dbReference type="EMBL" id="OX465084">
    <property type="protein sequence ID" value="CAI9299229.1"/>
    <property type="molecule type" value="Genomic_DNA"/>
</dbReference>
<organism evidence="2 3">
    <name type="scientific">Lactuca saligna</name>
    <name type="common">Willowleaf lettuce</name>
    <dbReference type="NCBI Taxonomy" id="75948"/>
    <lineage>
        <taxon>Eukaryota</taxon>
        <taxon>Viridiplantae</taxon>
        <taxon>Streptophyta</taxon>
        <taxon>Embryophyta</taxon>
        <taxon>Tracheophyta</taxon>
        <taxon>Spermatophyta</taxon>
        <taxon>Magnoliopsida</taxon>
        <taxon>eudicotyledons</taxon>
        <taxon>Gunneridae</taxon>
        <taxon>Pentapetalae</taxon>
        <taxon>asterids</taxon>
        <taxon>campanulids</taxon>
        <taxon>Asterales</taxon>
        <taxon>Asteraceae</taxon>
        <taxon>Cichorioideae</taxon>
        <taxon>Cichorieae</taxon>
        <taxon>Lactucinae</taxon>
        <taxon>Lactuca</taxon>
    </lineage>
</organism>
<evidence type="ECO:0000256" key="1">
    <source>
        <dbReference type="SAM" id="MobiDB-lite"/>
    </source>
</evidence>